<keyword evidence="3" id="KW-0378">Hydrolase</keyword>
<name>A0ABW4MWK3_9CAUL</name>
<evidence type="ECO:0000313" key="3">
    <source>
        <dbReference type="EMBL" id="MFD1781913.1"/>
    </source>
</evidence>
<gene>
    <name evidence="3" type="ORF">ACFSC0_00770</name>
</gene>
<dbReference type="SUPFAM" id="SSF53474">
    <property type="entry name" value="alpha/beta-Hydrolases"/>
    <property type="match status" value="1"/>
</dbReference>
<accession>A0ABW4MWK3</accession>
<dbReference type="GO" id="GO:0016787">
    <property type="term" value="F:hydrolase activity"/>
    <property type="evidence" value="ECO:0007669"/>
    <property type="project" value="UniProtKB-KW"/>
</dbReference>
<feature type="chain" id="PRO_5046243830" evidence="1">
    <location>
        <begin position="27"/>
        <end position="313"/>
    </location>
</feature>
<dbReference type="InterPro" id="IPR029058">
    <property type="entry name" value="AB_hydrolase_fold"/>
</dbReference>
<keyword evidence="1" id="KW-0732">Signal</keyword>
<evidence type="ECO:0000256" key="1">
    <source>
        <dbReference type="SAM" id="SignalP"/>
    </source>
</evidence>
<dbReference type="RefSeq" id="WP_377281254.1">
    <property type="nucleotide sequence ID" value="NZ_JBHRSI010000003.1"/>
</dbReference>
<dbReference type="InterPro" id="IPR050471">
    <property type="entry name" value="AB_hydrolase"/>
</dbReference>
<dbReference type="PANTHER" id="PTHR43433:SF5">
    <property type="entry name" value="AB HYDROLASE-1 DOMAIN-CONTAINING PROTEIN"/>
    <property type="match status" value="1"/>
</dbReference>
<sequence length="313" mass="33005">MLKPISLYLALALGAAAIAAPPAAQAAEPQAAAAPAAPKRSAVAQADGLKVHYDVHGDLKSGRTPLLVLHGAYMSADAMAPMVERFARSRPVIVIDQRGHGRTGDGPGPITYERLADDAAAVLDAAGVRQADVFGYSMGGAAAVQLAVRHPAKVGKLVSVSASTRLDAMYPEVLAGIAQITPEVFADTPMRREYDRLAPRPQDFPKLVEKLKVLDATPFDWAAQMRALKHKTMIVMGDYDVVAPEHAVEMFRMRGGGAPALAAQGFLTAPPPARLLILPAASHIGIMAEPDILAALVTPFLDDATPKMPEGFF</sequence>
<dbReference type="Proteomes" id="UP001597237">
    <property type="component" value="Unassembled WGS sequence"/>
</dbReference>
<organism evidence="3 4">
    <name type="scientific">Phenylobacterium terrae</name>
    <dbReference type="NCBI Taxonomy" id="2665495"/>
    <lineage>
        <taxon>Bacteria</taxon>
        <taxon>Pseudomonadati</taxon>
        <taxon>Pseudomonadota</taxon>
        <taxon>Alphaproteobacteria</taxon>
        <taxon>Caulobacterales</taxon>
        <taxon>Caulobacteraceae</taxon>
        <taxon>Phenylobacterium</taxon>
    </lineage>
</organism>
<dbReference type="EMBL" id="JBHUEY010000001">
    <property type="protein sequence ID" value="MFD1781913.1"/>
    <property type="molecule type" value="Genomic_DNA"/>
</dbReference>
<feature type="domain" description="AB hydrolase-1" evidence="2">
    <location>
        <begin position="65"/>
        <end position="185"/>
    </location>
</feature>
<evidence type="ECO:0000259" key="2">
    <source>
        <dbReference type="Pfam" id="PF00561"/>
    </source>
</evidence>
<comment type="caution">
    <text evidence="3">The sequence shown here is derived from an EMBL/GenBank/DDBJ whole genome shotgun (WGS) entry which is preliminary data.</text>
</comment>
<keyword evidence="4" id="KW-1185">Reference proteome</keyword>
<proteinExistence type="predicted"/>
<protein>
    <submittedName>
        <fullName evidence="3">Alpha/beta fold hydrolase</fullName>
    </submittedName>
</protein>
<dbReference type="PANTHER" id="PTHR43433">
    <property type="entry name" value="HYDROLASE, ALPHA/BETA FOLD FAMILY PROTEIN"/>
    <property type="match status" value="1"/>
</dbReference>
<evidence type="ECO:0000313" key="4">
    <source>
        <dbReference type="Proteomes" id="UP001597237"/>
    </source>
</evidence>
<feature type="signal peptide" evidence="1">
    <location>
        <begin position="1"/>
        <end position="26"/>
    </location>
</feature>
<reference evidence="4" key="1">
    <citation type="journal article" date="2019" name="Int. J. Syst. Evol. Microbiol.">
        <title>The Global Catalogue of Microorganisms (GCM) 10K type strain sequencing project: providing services to taxonomists for standard genome sequencing and annotation.</title>
        <authorList>
            <consortium name="The Broad Institute Genomics Platform"/>
            <consortium name="The Broad Institute Genome Sequencing Center for Infectious Disease"/>
            <person name="Wu L."/>
            <person name="Ma J."/>
        </authorList>
    </citation>
    <scope>NUCLEOTIDE SEQUENCE [LARGE SCALE GENOMIC DNA]</scope>
    <source>
        <strain evidence="4">DFY28</strain>
    </source>
</reference>
<dbReference type="Gene3D" id="3.40.50.1820">
    <property type="entry name" value="alpha/beta hydrolase"/>
    <property type="match status" value="1"/>
</dbReference>
<dbReference type="PRINTS" id="PR00111">
    <property type="entry name" value="ABHYDROLASE"/>
</dbReference>
<dbReference type="InterPro" id="IPR000073">
    <property type="entry name" value="AB_hydrolase_1"/>
</dbReference>
<dbReference type="Pfam" id="PF00561">
    <property type="entry name" value="Abhydrolase_1"/>
    <property type="match status" value="1"/>
</dbReference>